<dbReference type="InterPro" id="IPR006692">
    <property type="entry name" value="Beta-prop_COPA/B_2nd"/>
</dbReference>
<dbReference type="Pfam" id="PF00400">
    <property type="entry name" value="WD40"/>
    <property type="match status" value="6"/>
</dbReference>
<feature type="compositionally biased region" description="Low complexity" evidence="14">
    <location>
        <begin position="877"/>
        <end position="890"/>
    </location>
</feature>
<evidence type="ECO:0000256" key="8">
    <source>
        <dbReference type="ARBA" id="ARBA00022927"/>
    </source>
</evidence>
<dbReference type="Pfam" id="PF23953">
    <property type="entry name" value="TPR_COPA_B"/>
    <property type="match status" value="1"/>
</dbReference>
<dbReference type="GO" id="GO:0006888">
    <property type="term" value="P:endoplasmic reticulum to Golgi vesicle-mediated transport"/>
    <property type="evidence" value="ECO:0007669"/>
    <property type="project" value="TreeGrafter"/>
</dbReference>
<dbReference type="Pfam" id="PF04053">
    <property type="entry name" value="B-prop_COPA_B_2nd"/>
    <property type="match status" value="1"/>
</dbReference>
<feature type="region of interest" description="Disordered" evidence="14">
    <location>
        <begin position="867"/>
        <end position="932"/>
    </location>
</feature>
<dbReference type="GO" id="GO:0006890">
    <property type="term" value="P:retrograde vesicle-mediated transport, Golgi to endoplasmic reticulum"/>
    <property type="evidence" value="ECO:0007669"/>
    <property type="project" value="TreeGrafter"/>
</dbReference>
<keyword evidence="7 12" id="KW-0931">ER-Golgi transport</keyword>
<evidence type="ECO:0000256" key="12">
    <source>
        <dbReference type="PIRNR" id="PIRNR005567"/>
    </source>
</evidence>
<evidence type="ECO:0000313" key="17">
    <source>
        <dbReference type="EMBL" id="SVE92859.1"/>
    </source>
</evidence>
<comment type="function">
    <text evidence="12">The coatomer is a cytosolic protein complex that binds to dilysine motifs and reversibly associates with Golgi non-clathrin-coated vesicles, which further mediate biosynthetic protein transport from the ER, via the Golgi up to the trans Golgi network. Coatomer complex is required for budding from Golgi membranes, and is essential for the retrograde Golgi-to-ER transport of dilysine-tagged proteins.</text>
</comment>
<protein>
    <recommendedName>
        <fullName evidence="12">Coatomer subunit beta'</fullName>
    </recommendedName>
</protein>
<keyword evidence="11 12" id="KW-0968">Cytoplasmic vesicle</keyword>
<dbReference type="PRINTS" id="PR00320">
    <property type="entry name" value="GPROTEINBRPT"/>
</dbReference>
<dbReference type="PROSITE" id="PS50082">
    <property type="entry name" value="WD_REPEATS_2"/>
    <property type="match status" value="5"/>
</dbReference>
<evidence type="ECO:0000256" key="1">
    <source>
        <dbReference type="ARBA" id="ARBA00004347"/>
    </source>
</evidence>
<evidence type="ECO:0000256" key="4">
    <source>
        <dbReference type="ARBA" id="ARBA00022490"/>
    </source>
</evidence>
<dbReference type="InterPro" id="IPR036322">
    <property type="entry name" value="WD40_repeat_dom_sf"/>
</dbReference>
<keyword evidence="6" id="KW-0677">Repeat</keyword>
<dbReference type="InterPro" id="IPR016453">
    <property type="entry name" value="COPB2"/>
</dbReference>
<comment type="subunit">
    <text evidence="12">Oligomeric complex that consists of at least the alpha, beta, beta', gamma, delta, epsilon and zeta subunits.</text>
</comment>
<keyword evidence="5 13" id="KW-0853">WD repeat</keyword>
<feature type="compositionally biased region" description="Acidic residues" evidence="14">
    <location>
        <begin position="867"/>
        <end position="876"/>
    </location>
</feature>
<dbReference type="InterPro" id="IPR020472">
    <property type="entry name" value="WD40_PAC1"/>
</dbReference>
<dbReference type="SUPFAM" id="SSF50978">
    <property type="entry name" value="WD40 repeat-like"/>
    <property type="match status" value="2"/>
</dbReference>
<proteinExistence type="evidence at transcript level"/>
<evidence type="ECO:0000256" key="3">
    <source>
        <dbReference type="ARBA" id="ARBA00022448"/>
    </source>
</evidence>
<dbReference type="AlphaFoldDB" id="A0A4Y7NI13"/>
<dbReference type="InterPro" id="IPR015943">
    <property type="entry name" value="WD40/YVTN_repeat-like_dom_sf"/>
</dbReference>
<dbReference type="PANTHER" id="PTHR19876">
    <property type="entry name" value="COATOMER"/>
    <property type="match status" value="1"/>
</dbReference>
<organism evidence="17">
    <name type="scientific">Moina brachiata</name>
    <dbReference type="NCBI Taxonomy" id="675436"/>
    <lineage>
        <taxon>Eukaryota</taxon>
        <taxon>Metazoa</taxon>
        <taxon>Ecdysozoa</taxon>
        <taxon>Arthropoda</taxon>
        <taxon>Crustacea</taxon>
        <taxon>Branchiopoda</taxon>
        <taxon>Diplostraca</taxon>
        <taxon>Cladocera</taxon>
        <taxon>Anomopoda</taxon>
        <taxon>Moinidae</taxon>
        <taxon>Moina</taxon>
    </lineage>
</organism>
<feature type="domain" description="COPA/B TPR" evidence="16">
    <location>
        <begin position="595"/>
        <end position="775"/>
    </location>
</feature>
<dbReference type="PROSITE" id="PS50294">
    <property type="entry name" value="WD_REPEATS_REGION"/>
    <property type="match status" value="4"/>
</dbReference>
<feature type="repeat" description="WD" evidence="13">
    <location>
        <begin position="11"/>
        <end position="52"/>
    </location>
</feature>
<evidence type="ECO:0000256" key="2">
    <source>
        <dbReference type="ARBA" id="ARBA00010844"/>
    </source>
</evidence>
<dbReference type="SMART" id="SM00320">
    <property type="entry name" value="WD40"/>
    <property type="match status" value="6"/>
</dbReference>
<dbReference type="GO" id="GO:0005198">
    <property type="term" value="F:structural molecule activity"/>
    <property type="evidence" value="ECO:0007669"/>
    <property type="project" value="UniProtKB-UniRule"/>
</dbReference>
<evidence type="ECO:0000256" key="14">
    <source>
        <dbReference type="SAM" id="MobiDB-lite"/>
    </source>
</evidence>
<evidence type="ECO:0000256" key="6">
    <source>
        <dbReference type="ARBA" id="ARBA00022737"/>
    </source>
</evidence>
<keyword evidence="3 12" id="KW-0813">Transport</keyword>
<keyword evidence="4 12" id="KW-0963">Cytoplasm</keyword>
<reference evidence="17" key="1">
    <citation type="submission" date="2018-08" db="EMBL/GenBank/DDBJ databases">
        <authorList>
            <person name="Cornetti L."/>
        </authorList>
    </citation>
    <scope>NUCLEOTIDE SEQUENCE</scope>
    <source>
        <strain evidence="17">DE-FRO-2-1</strain>
    </source>
</reference>
<comment type="similarity">
    <text evidence="2 12">Belongs to the WD repeat COPB2 family.</text>
</comment>
<feature type="repeat" description="WD" evidence="13">
    <location>
        <begin position="225"/>
        <end position="266"/>
    </location>
</feature>
<feature type="repeat" description="WD" evidence="13">
    <location>
        <begin position="138"/>
        <end position="180"/>
    </location>
</feature>
<dbReference type="FunFam" id="2.130.10.10:FF:000008">
    <property type="entry name" value="Coatomer subunit beta"/>
    <property type="match status" value="1"/>
</dbReference>
<evidence type="ECO:0000256" key="10">
    <source>
        <dbReference type="ARBA" id="ARBA00023136"/>
    </source>
</evidence>
<feature type="domain" description="COPA/B second beta-propeller" evidence="15">
    <location>
        <begin position="319"/>
        <end position="578"/>
    </location>
</feature>
<evidence type="ECO:0000256" key="7">
    <source>
        <dbReference type="ARBA" id="ARBA00022892"/>
    </source>
</evidence>
<dbReference type="CDD" id="cd22947">
    <property type="entry name" value="Coatomer_WDAD_beta-like"/>
    <property type="match status" value="1"/>
</dbReference>
<comment type="subcellular location">
    <subcellularLocation>
        <location evidence="1 12">Cytoplasmic vesicle</location>
        <location evidence="1 12">COPI-coated vesicle membrane</location>
        <topology evidence="1 12">Peripheral membrane protein</topology>
        <orientation evidence="1 12">Cytoplasmic side</orientation>
    </subcellularLocation>
    <subcellularLocation>
        <location evidence="12">Golgi apparatus membrane</location>
        <topology evidence="12">Peripheral membrane protein</topology>
        <orientation evidence="12">Cytoplasmic side</orientation>
    </subcellularLocation>
    <text evidence="12">The coatomer is cytoplasmic or polymerized on the cytoplasmic side of the Golgi, as well as on the vesicles/buds originating from it.</text>
</comment>
<dbReference type="Gene3D" id="1.25.40.470">
    <property type="match status" value="1"/>
</dbReference>
<evidence type="ECO:0000256" key="9">
    <source>
        <dbReference type="ARBA" id="ARBA00023034"/>
    </source>
</evidence>
<name>A0A4Y7NI13_9CRUS</name>
<evidence type="ECO:0000256" key="5">
    <source>
        <dbReference type="ARBA" id="ARBA00022574"/>
    </source>
</evidence>
<dbReference type="InterPro" id="IPR056176">
    <property type="entry name" value="TPR_COPA_B"/>
</dbReference>
<dbReference type="GO" id="GO:0006891">
    <property type="term" value="P:intra-Golgi vesicle-mediated transport"/>
    <property type="evidence" value="ECO:0007669"/>
    <property type="project" value="TreeGrafter"/>
</dbReference>
<keyword evidence="10 12" id="KW-0472">Membrane</keyword>
<evidence type="ECO:0000259" key="16">
    <source>
        <dbReference type="Pfam" id="PF23953"/>
    </source>
</evidence>
<dbReference type="Gene3D" id="2.130.10.10">
    <property type="entry name" value="YVTN repeat-like/Quinoprotein amine dehydrogenase"/>
    <property type="match status" value="1"/>
</dbReference>
<dbReference type="GO" id="GO:0030126">
    <property type="term" value="C:COPI vesicle coat"/>
    <property type="evidence" value="ECO:0007669"/>
    <property type="project" value="TreeGrafter"/>
</dbReference>
<dbReference type="FunFam" id="1.25.40.470:FF:000001">
    <property type="entry name" value="Coatomer subunit beta"/>
    <property type="match status" value="1"/>
</dbReference>
<dbReference type="InterPro" id="IPR001680">
    <property type="entry name" value="WD40_rpt"/>
</dbReference>
<keyword evidence="8 12" id="KW-0653">Protein transport</keyword>
<feature type="repeat" description="WD" evidence="13">
    <location>
        <begin position="95"/>
        <end position="127"/>
    </location>
</feature>
<accession>A0A4Y7NI13</accession>
<evidence type="ECO:0000256" key="13">
    <source>
        <dbReference type="PROSITE-ProRule" id="PRU00221"/>
    </source>
</evidence>
<dbReference type="CDD" id="cd00200">
    <property type="entry name" value="WD40"/>
    <property type="match status" value="1"/>
</dbReference>
<evidence type="ECO:0000259" key="15">
    <source>
        <dbReference type="Pfam" id="PF04053"/>
    </source>
</evidence>
<dbReference type="PIRSF" id="PIRSF005567">
    <property type="entry name" value="Coatomer_beta'_subunit"/>
    <property type="match status" value="1"/>
</dbReference>
<gene>
    <name evidence="17" type="primary">EOG090X01FO</name>
</gene>
<dbReference type="GO" id="GO:0006886">
    <property type="term" value="P:intracellular protein transport"/>
    <property type="evidence" value="ECO:0007669"/>
    <property type="project" value="UniProtKB-UniRule"/>
</dbReference>
<dbReference type="EMBL" id="LR023240">
    <property type="protein sequence ID" value="SVE92859.1"/>
    <property type="molecule type" value="mRNA"/>
</dbReference>
<dbReference type="GO" id="GO:0000139">
    <property type="term" value="C:Golgi membrane"/>
    <property type="evidence" value="ECO:0007669"/>
    <property type="project" value="UniProtKB-SubCell"/>
</dbReference>
<keyword evidence="9 12" id="KW-0333">Golgi apparatus</keyword>
<sequence>MPLKLDIKRRLTARSDRVKSVDLHPSEPWMLASLYNGNVHIWNHETQQIIKSFEVCDLPVRASKFVPRKNWVVTGSDDMQVRVFNYNTLDRVTAFEAHSDYVRCIAVHPTQPFILTSSDDMTIKLWNWEKNWMCQQTFEGHTHYVMQIVINPKDTNTFASASLDRTVKVWQLGSNTANFSLEGHEKGVNCVDYYHARDKPYLISGADDRLVKIWDYQNKTCVQTLEGHAQNISSVAFHPELPILLTGSEDGTVRIWHANTYRLETTLNYGLERVWTISCLPGSNNIALGYDEGSIMIKLGREEPAISMDQSGKIIWAKHSEIQQANLKALPDSEIKDGERLPLAIKDMGACEIYPQTVAHNPNGRFVVVCGDGEYIIYTAMALRNKAFGSALEFAWAVDSSEYAVRESATSVKIFKNFKEKKQFKPEYGAEGIFGGAMLGVRSSNSLSFYDWDNLTLIRRIEITPRGVFWSENGELICITTDDSYFVLRYDADAVAKSLETKEGLTDDAGIETAFEMLSEVQESVKTGLWVGDCFIYTNSVNRLNYYVGGEIVTVAHLDRVMYLLGYIPKDNRLYLGDKELSVVSYGLQLSVLEYQTAVMRRDFETADRVLPSVPKEQRTRVAHFLEKQGFTEQALAVSTDPEHRFELSLQLGKLQLAYQLACEAQSEHKWKQLADLATNKCQFDLARECMQKAQDFGGLLLLATSAGDVDLVKSIGDDALSAGMNNIAFTTRFISGDLNACLEILLSTERYPEAAFFARTYMPSQISRIVQLWKESLSQTNAKASQSLADPAQYENLFGGAWGKENGDLIDALKTEQYLQQQKRRLPASAYPSVPGNLERRPISEMLAAEEQNQFHHVDPAKLSFMEEEEKEVEDPAPAQTLPQATAAPSERAAPVLSGPPPTQTKNLLDDDDDEFHPAQSVMEPSQGRTQLDRDLELDLENLDLDDNVDTSEVNLDDDLLDD</sequence>
<evidence type="ECO:0000256" key="11">
    <source>
        <dbReference type="ARBA" id="ARBA00023329"/>
    </source>
</evidence>
<dbReference type="InterPro" id="IPR050844">
    <property type="entry name" value="Coatomer_complex_subunit"/>
</dbReference>
<dbReference type="PANTHER" id="PTHR19876:SF2">
    <property type="entry name" value="COATOMER SUBUNIT BETA"/>
    <property type="match status" value="1"/>
</dbReference>
<feature type="repeat" description="WD" evidence="13">
    <location>
        <begin position="181"/>
        <end position="224"/>
    </location>
</feature>